<feature type="domain" description="N-acyl amino acid synthase FeeM catalytic core" evidence="2">
    <location>
        <begin position="57"/>
        <end position="201"/>
    </location>
</feature>
<protein>
    <submittedName>
        <fullName evidence="3">Long-chain N-acyl amino acid synthase</fullName>
    </submittedName>
</protein>
<evidence type="ECO:0000313" key="3">
    <source>
        <dbReference type="EMBL" id="QOL48799.1"/>
    </source>
</evidence>
<gene>
    <name evidence="3" type="ORF">LPB04_17835</name>
</gene>
<dbReference type="KEGG" id="mlir:LPB04_17835"/>
<organism evidence="3 4">
    <name type="scientific">Massilia litorea</name>
    <dbReference type="NCBI Taxonomy" id="2769491"/>
    <lineage>
        <taxon>Bacteria</taxon>
        <taxon>Pseudomonadati</taxon>
        <taxon>Pseudomonadota</taxon>
        <taxon>Betaproteobacteria</taxon>
        <taxon>Burkholderiales</taxon>
        <taxon>Oxalobacteraceae</taxon>
        <taxon>Telluria group</taxon>
        <taxon>Massilia</taxon>
    </lineage>
</organism>
<dbReference type="RefSeq" id="WP_193685842.1">
    <property type="nucleotide sequence ID" value="NZ_CP062941.1"/>
</dbReference>
<dbReference type="InterPro" id="IPR016181">
    <property type="entry name" value="Acyl_CoA_acyltransferase"/>
</dbReference>
<dbReference type="Proteomes" id="UP000593875">
    <property type="component" value="Chromosome"/>
</dbReference>
<evidence type="ECO:0000313" key="4">
    <source>
        <dbReference type="Proteomes" id="UP000593875"/>
    </source>
</evidence>
<evidence type="ECO:0000259" key="2">
    <source>
        <dbReference type="Pfam" id="PF21926"/>
    </source>
</evidence>
<dbReference type="AlphaFoldDB" id="A0A7L9U301"/>
<keyword evidence="4" id="KW-1185">Reference proteome</keyword>
<dbReference type="EMBL" id="CP062941">
    <property type="protein sequence ID" value="QOL48799.1"/>
    <property type="molecule type" value="Genomic_DNA"/>
</dbReference>
<name>A0A7L9U301_9BURK</name>
<accession>A0A7L9U301</accession>
<reference evidence="3 4" key="1">
    <citation type="submission" date="2020-10" db="EMBL/GenBank/DDBJ databases">
        <title>Genome sequencing of Massilia sp. LPB0304.</title>
        <authorList>
            <person name="Kim J."/>
        </authorList>
    </citation>
    <scope>NUCLEOTIDE SEQUENCE [LARGE SCALE GENOMIC DNA]</scope>
    <source>
        <strain evidence="3 4">LPB0304</strain>
    </source>
</reference>
<evidence type="ECO:0000256" key="1">
    <source>
        <dbReference type="SAM" id="MobiDB-lite"/>
    </source>
</evidence>
<feature type="compositionally biased region" description="Low complexity" evidence="1">
    <location>
        <begin position="12"/>
        <end position="32"/>
    </location>
</feature>
<dbReference type="InterPro" id="IPR054597">
    <property type="entry name" value="FeeM_cat"/>
</dbReference>
<feature type="region of interest" description="Disordered" evidence="1">
    <location>
        <begin position="9"/>
        <end position="37"/>
    </location>
</feature>
<dbReference type="Gene3D" id="3.40.630.30">
    <property type="match status" value="1"/>
</dbReference>
<sequence>MLVEELPIASFQAPPAQGHAAGRAAQGGQDAPRPQPEPQLFNVRVALSAGRHADSGDLVRRMYAWRGYAFEAGERSAADKVTLYAETGGELVGTMSLWLDKGNALPADENFRDRLDILRRQGRRLCEPSRLAIDAGMSKRVFAALIHISWLYARELHGFTDYVIEVNPRHVAFYRRMLGFADFGGERPCSRVGAPAVLLRLPLDQMGASIRKWGGSVQQQAGERSFYPYFFPACDEPAISARLAALCHGGEWA</sequence>
<dbReference type="Pfam" id="PF21926">
    <property type="entry name" value="FeeM"/>
    <property type="match status" value="1"/>
</dbReference>
<dbReference type="SUPFAM" id="SSF55729">
    <property type="entry name" value="Acyl-CoA N-acyltransferases (Nat)"/>
    <property type="match status" value="1"/>
</dbReference>
<proteinExistence type="predicted"/>